<organism evidence="1 2">
    <name type="scientific">Diabrotica virgifera virgifera</name>
    <name type="common">western corn rootworm</name>
    <dbReference type="NCBI Taxonomy" id="50390"/>
    <lineage>
        <taxon>Eukaryota</taxon>
        <taxon>Metazoa</taxon>
        <taxon>Ecdysozoa</taxon>
        <taxon>Arthropoda</taxon>
        <taxon>Hexapoda</taxon>
        <taxon>Insecta</taxon>
        <taxon>Pterygota</taxon>
        <taxon>Neoptera</taxon>
        <taxon>Endopterygota</taxon>
        <taxon>Coleoptera</taxon>
        <taxon>Polyphaga</taxon>
        <taxon>Cucujiformia</taxon>
        <taxon>Chrysomeloidea</taxon>
        <taxon>Chrysomelidae</taxon>
        <taxon>Galerucinae</taxon>
        <taxon>Diabroticina</taxon>
        <taxon>Diabroticites</taxon>
        <taxon>Diabrotica</taxon>
    </lineage>
</organism>
<accession>A0ABM5KTW3</accession>
<dbReference type="Proteomes" id="UP001652700">
    <property type="component" value="Unplaced"/>
</dbReference>
<sequence>MCFIYFHFVDWSDYTPSKLKQPVAKELKEKKGKVTGSTRNAKWCKVAEAKLELYRLKKQALIADHNRKKDLHDLQVKYLKEEHDLKMSLLRGKQQPQTKKM</sequence>
<dbReference type="EnsemblMetazoa" id="XM_050657673.1">
    <property type="protein sequence ID" value="XP_050513630.1"/>
    <property type="gene ID" value="LOC114333391"/>
</dbReference>
<proteinExistence type="predicted"/>
<evidence type="ECO:0000313" key="1">
    <source>
        <dbReference type="EnsemblMetazoa" id="XP_050513630.1"/>
    </source>
</evidence>
<dbReference type="GeneID" id="114333391"/>
<reference evidence="1" key="1">
    <citation type="submission" date="2025-05" db="UniProtKB">
        <authorList>
            <consortium name="EnsemblMetazoa"/>
        </authorList>
    </citation>
    <scope>IDENTIFICATION</scope>
</reference>
<name>A0ABM5KTW3_DIAVI</name>
<evidence type="ECO:0000313" key="2">
    <source>
        <dbReference type="Proteomes" id="UP001652700"/>
    </source>
</evidence>
<protein>
    <submittedName>
        <fullName evidence="1">Uncharacterized protein</fullName>
    </submittedName>
</protein>
<dbReference type="RefSeq" id="XP_050513630.1">
    <property type="nucleotide sequence ID" value="XM_050657673.1"/>
</dbReference>
<keyword evidence="2" id="KW-1185">Reference proteome</keyword>